<evidence type="ECO:0000256" key="1">
    <source>
        <dbReference type="ARBA" id="ARBA00004141"/>
    </source>
</evidence>
<feature type="transmembrane region" description="Helical" evidence="5">
    <location>
        <begin position="253"/>
        <end position="275"/>
    </location>
</feature>
<name>A0A6A5YC80_9PEZI</name>
<accession>A0A6A5YC80</accession>
<sequence length="360" mass="39870">MRRLFCRIVVALYQQQTEERTAASCQDCLLLGYDQFGRVSDYSEADMQGIITSIYDMRFAFGSLLSFVFAEHLGRKKMILAGGITMIISPIILTSFTTIAQLLVGRVVTGIAIDGLIQWRLPVAFRAFFAICLVLQIILLTETARFLIEHDYGAEAAAVLARLDNTDSTDEGVIGSCRIIEISIAHENKDGLFKYRELIQDGNMIKYYAPVVDQQNRRLSRTISLILGGCTSLKYLVGPLIPLCSVDRFGRRALLMFFSSGLCFCSSTASILLSIGTQSTARGSTAIITPIAIQNICWRTFVIFAVFIACWVPVVYAFVPETNALELEYVESYLSRVDGAVAYGKARVGGRYGDERTGKL</sequence>
<feature type="transmembrane region" description="Helical" evidence="5">
    <location>
        <begin position="296"/>
        <end position="319"/>
    </location>
</feature>
<dbReference type="InterPro" id="IPR036259">
    <property type="entry name" value="MFS_trans_sf"/>
</dbReference>
<dbReference type="AlphaFoldDB" id="A0A6A5YC80"/>
<comment type="subcellular location">
    <subcellularLocation>
        <location evidence="1">Membrane</location>
        <topology evidence="1">Multi-pass membrane protein</topology>
    </subcellularLocation>
</comment>
<dbReference type="InterPro" id="IPR050360">
    <property type="entry name" value="MFS_Sugar_Transporters"/>
</dbReference>
<gene>
    <name evidence="6" type="ORF">K490DRAFT_72240</name>
</gene>
<dbReference type="GO" id="GO:0005351">
    <property type="term" value="F:carbohydrate:proton symporter activity"/>
    <property type="evidence" value="ECO:0007669"/>
    <property type="project" value="TreeGrafter"/>
</dbReference>
<keyword evidence="3 5" id="KW-1133">Transmembrane helix</keyword>
<dbReference type="PANTHER" id="PTHR48022:SF28">
    <property type="entry name" value="MAJOR FACILITATOR SUPERFAMILY (MFS) PROFILE DOMAIN-CONTAINING PROTEIN-RELATED"/>
    <property type="match status" value="1"/>
</dbReference>
<evidence type="ECO:0008006" key="8">
    <source>
        <dbReference type="Google" id="ProtNLM"/>
    </source>
</evidence>
<dbReference type="GO" id="GO:0016020">
    <property type="term" value="C:membrane"/>
    <property type="evidence" value="ECO:0007669"/>
    <property type="project" value="UniProtKB-SubCell"/>
</dbReference>
<protein>
    <recommendedName>
        <fullName evidence="8">MFS general substrate transporter</fullName>
    </recommendedName>
</protein>
<keyword evidence="2 5" id="KW-0812">Transmembrane</keyword>
<feature type="transmembrane region" description="Helical" evidence="5">
    <location>
        <begin position="223"/>
        <end position="241"/>
    </location>
</feature>
<evidence type="ECO:0000313" key="7">
    <source>
        <dbReference type="Proteomes" id="UP000799776"/>
    </source>
</evidence>
<evidence type="ECO:0000256" key="5">
    <source>
        <dbReference type="SAM" id="Phobius"/>
    </source>
</evidence>
<feature type="transmembrane region" description="Helical" evidence="5">
    <location>
        <begin position="123"/>
        <end position="141"/>
    </location>
</feature>
<dbReference type="Proteomes" id="UP000799776">
    <property type="component" value="Unassembled WGS sequence"/>
</dbReference>
<evidence type="ECO:0000256" key="2">
    <source>
        <dbReference type="ARBA" id="ARBA00022692"/>
    </source>
</evidence>
<evidence type="ECO:0000256" key="4">
    <source>
        <dbReference type="ARBA" id="ARBA00023136"/>
    </source>
</evidence>
<evidence type="ECO:0000256" key="3">
    <source>
        <dbReference type="ARBA" id="ARBA00022989"/>
    </source>
</evidence>
<dbReference type="PANTHER" id="PTHR48022">
    <property type="entry name" value="PLASTIDIC GLUCOSE TRANSPORTER 4"/>
    <property type="match status" value="1"/>
</dbReference>
<keyword evidence="7" id="KW-1185">Reference proteome</keyword>
<proteinExistence type="predicted"/>
<dbReference type="Gene3D" id="1.20.1250.20">
    <property type="entry name" value="MFS general substrate transporter like domains"/>
    <property type="match status" value="2"/>
</dbReference>
<organism evidence="6 7">
    <name type="scientific">Saccharata proteae CBS 121410</name>
    <dbReference type="NCBI Taxonomy" id="1314787"/>
    <lineage>
        <taxon>Eukaryota</taxon>
        <taxon>Fungi</taxon>
        <taxon>Dikarya</taxon>
        <taxon>Ascomycota</taxon>
        <taxon>Pezizomycotina</taxon>
        <taxon>Dothideomycetes</taxon>
        <taxon>Dothideomycetes incertae sedis</taxon>
        <taxon>Botryosphaeriales</taxon>
        <taxon>Saccharataceae</taxon>
        <taxon>Saccharata</taxon>
    </lineage>
</organism>
<reference evidence="6" key="1">
    <citation type="journal article" date="2020" name="Stud. Mycol.">
        <title>101 Dothideomycetes genomes: a test case for predicting lifestyles and emergence of pathogens.</title>
        <authorList>
            <person name="Haridas S."/>
            <person name="Albert R."/>
            <person name="Binder M."/>
            <person name="Bloem J."/>
            <person name="Labutti K."/>
            <person name="Salamov A."/>
            <person name="Andreopoulos B."/>
            <person name="Baker S."/>
            <person name="Barry K."/>
            <person name="Bills G."/>
            <person name="Bluhm B."/>
            <person name="Cannon C."/>
            <person name="Castanera R."/>
            <person name="Culley D."/>
            <person name="Daum C."/>
            <person name="Ezra D."/>
            <person name="Gonzalez J."/>
            <person name="Henrissat B."/>
            <person name="Kuo A."/>
            <person name="Liang C."/>
            <person name="Lipzen A."/>
            <person name="Lutzoni F."/>
            <person name="Magnuson J."/>
            <person name="Mondo S."/>
            <person name="Nolan M."/>
            <person name="Ohm R."/>
            <person name="Pangilinan J."/>
            <person name="Park H.-J."/>
            <person name="Ramirez L."/>
            <person name="Alfaro M."/>
            <person name="Sun H."/>
            <person name="Tritt A."/>
            <person name="Yoshinaga Y."/>
            <person name="Zwiers L.-H."/>
            <person name="Turgeon B."/>
            <person name="Goodwin S."/>
            <person name="Spatafora J."/>
            <person name="Crous P."/>
            <person name="Grigoriev I."/>
        </authorList>
    </citation>
    <scope>NUCLEOTIDE SEQUENCE</scope>
    <source>
        <strain evidence="6">CBS 121410</strain>
    </source>
</reference>
<keyword evidence="4 5" id="KW-0472">Membrane</keyword>
<dbReference type="Pfam" id="PF00083">
    <property type="entry name" value="Sugar_tr"/>
    <property type="match status" value="2"/>
</dbReference>
<dbReference type="EMBL" id="ML978714">
    <property type="protein sequence ID" value="KAF2089485.1"/>
    <property type="molecule type" value="Genomic_DNA"/>
</dbReference>
<feature type="transmembrane region" description="Helical" evidence="5">
    <location>
        <begin position="79"/>
        <end position="103"/>
    </location>
</feature>
<dbReference type="OrthoDB" id="6133115at2759"/>
<evidence type="ECO:0000313" key="6">
    <source>
        <dbReference type="EMBL" id="KAF2089485.1"/>
    </source>
</evidence>
<dbReference type="SUPFAM" id="SSF103473">
    <property type="entry name" value="MFS general substrate transporter"/>
    <property type="match status" value="1"/>
</dbReference>
<dbReference type="InterPro" id="IPR005828">
    <property type="entry name" value="MFS_sugar_transport-like"/>
</dbReference>